<dbReference type="GO" id="GO:0005634">
    <property type="term" value="C:nucleus"/>
    <property type="evidence" value="ECO:0007669"/>
    <property type="project" value="TreeGrafter"/>
</dbReference>
<name>A0AAD9N426_9ANNE</name>
<keyword evidence="5" id="KW-1185">Reference proteome</keyword>
<dbReference type="PROSITE" id="PS51532">
    <property type="entry name" value="PITH"/>
    <property type="match status" value="1"/>
</dbReference>
<dbReference type="Gene3D" id="2.60.120.470">
    <property type="entry name" value="PITH domain"/>
    <property type="match status" value="1"/>
</dbReference>
<evidence type="ECO:0000259" key="3">
    <source>
        <dbReference type="PROSITE" id="PS51532"/>
    </source>
</evidence>
<dbReference type="PANTHER" id="PTHR12175:SF1">
    <property type="entry name" value="PITH DOMAIN-CONTAINING PROTEIN 1"/>
    <property type="match status" value="1"/>
</dbReference>
<dbReference type="PANTHER" id="PTHR12175">
    <property type="entry name" value="AD039 HT014 THIOREDOXIN FAMILY TRP26"/>
    <property type="match status" value="1"/>
</dbReference>
<protein>
    <recommendedName>
        <fullName evidence="3">PITH domain-containing protein</fullName>
    </recommendedName>
</protein>
<dbReference type="Pfam" id="PF06201">
    <property type="entry name" value="PITH"/>
    <property type="match status" value="2"/>
</dbReference>
<dbReference type="InterPro" id="IPR008979">
    <property type="entry name" value="Galactose-bd-like_sf"/>
</dbReference>
<feature type="region of interest" description="Disordered" evidence="2">
    <location>
        <begin position="1"/>
        <end position="22"/>
    </location>
</feature>
<dbReference type="Proteomes" id="UP001208570">
    <property type="component" value="Unassembled WGS sequence"/>
</dbReference>
<comment type="caution">
    <text evidence="4">The sequence shown here is derived from an EMBL/GenBank/DDBJ whole genome shotgun (WGS) entry which is preliminary data.</text>
</comment>
<dbReference type="InterPro" id="IPR045099">
    <property type="entry name" value="PITH1-like"/>
</dbReference>
<dbReference type="SUPFAM" id="SSF49785">
    <property type="entry name" value="Galactose-binding domain-like"/>
    <property type="match status" value="1"/>
</dbReference>
<evidence type="ECO:0000256" key="2">
    <source>
        <dbReference type="SAM" id="MobiDB-lite"/>
    </source>
</evidence>
<dbReference type="InterPro" id="IPR010400">
    <property type="entry name" value="PITH_dom"/>
</dbReference>
<organism evidence="4 5">
    <name type="scientific">Paralvinella palmiformis</name>
    <dbReference type="NCBI Taxonomy" id="53620"/>
    <lineage>
        <taxon>Eukaryota</taxon>
        <taxon>Metazoa</taxon>
        <taxon>Spiralia</taxon>
        <taxon>Lophotrochozoa</taxon>
        <taxon>Annelida</taxon>
        <taxon>Polychaeta</taxon>
        <taxon>Sedentaria</taxon>
        <taxon>Canalipalpata</taxon>
        <taxon>Terebellida</taxon>
        <taxon>Terebelliformia</taxon>
        <taxon>Alvinellidae</taxon>
        <taxon>Paralvinella</taxon>
    </lineage>
</organism>
<evidence type="ECO:0000313" key="4">
    <source>
        <dbReference type="EMBL" id="KAK2155950.1"/>
    </source>
</evidence>
<evidence type="ECO:0000256" key="1">
    <source>
        <dbReference type="ARBA" id="ARBA00025788"/>
    </source>
</evidence>
<evidence type="ECO:0000313" key="5">
    <source>
        <dbReference type="Proteomes" id="UP001208570"/>
    </source>
</evidence>
<gene>
    <name evidence="4" type="ORF">LSH36_226g05000</name>
</gene>
<reference evidence="4" key="1">
    <citation type="journal article" date="2023" name="Mol. Biol. Evol.">
        <title>Third-Generation Sequencing Reveals the Adaptive Role of the Epigenome in Three Deep-Sea Polychaetes.</title>
        <authorList>
            <person name="Perez M."/>
            <person name="Aroh O."/>
            <person name="Sun Y."/>
            <person name="Lan Y."/>
            <person name="Juniper S.K."/>
            <person name="Young C.R."/>
            <person name="Angers B."/>
            <person name="Qian P.Y."/>
        </authorList>
    </citation>
    <scope>NUCLEOTIDE SEQUENCE</scope>
    <source>
        <strain evidence="4">P08H-3</strain>
    </source>
</reference>
<comment type="similarity">
    <text evidence="1">Belongs to the PITHD1 family.</text>
</comment>
<accession>A0AAD9N426</accession>
<dbReference type="AlphaFoldDB" id="A0AAD9N426"/>
<feature type="domain" description="PITH" evidence="3">
    <location>
        <begin position="20"/>
        <end position="217"/>
    </location>
</feature>
<dbReference type="EMBL" id="JAODUP010000226">
    <property type="protein sequence ID" value="KAK2155950.1"/>
    <property type="molecule type" value="Genomic_DNA"/>
</dbReference>
<proteinExistence type="inferred from homology"/>
<sequence>MSKHGHGGGSCGHSHSHDDISDAERGNQFSLYLKIDLERLQCLNESVDGSGKNVFKPWDKKLDVEKFKQLPKVESSLAALLIVGIAFCSFQFVESDCDEELLFNIPFTGNVKLKGIIIIGGEDDYHPSLMKLYKNRPNMSFDDTGAEPDQEFELQPDRSGILEYTTRVVRFNQVNHLSIYFPQNFGAETTKIYYIGLRGDFSEAHRQEVTITTYEARANPADHKTDLFDSVGHQIS</sequence>
<dbReference type="GO" id="GO:0005737">
    <property type="term" value="C:cytoplasm"/>
    <property type="evidence" value="ECO:0007669"/>
    <property type="project" value="UniProtKB-ARBA"/>
</dbReference>
<dbReference type="InterPro" id="IPR037047">
    <property type="entry name" value="PITH_dom_sf"/>
</dbReference>